<evidence type="ECO:0000256" key="4">
    <source>
        <dbReference type="ARBA" id="ARBA00022692"/>
    </source>
</evidence>
<reference evidence="11" key="2">
    <citation type="submission" date="2025-08" db="UniProtKB">
        <authorList>
            <consortium name="RefSeq"/>
        </authorList>
    </citation>
    <scope>IDENTIFICATION</scope>
</reference>
<keyword evidence="4 8" id="KW-0812">Transmembrane</keyword>
<organism evidence="10 11">
    <name type="scientific">Dioscorea cayennensis subsp. rotundata</name>
    <name type="common">White Guinea yam</name>
    <name type="synonym">Dioscorea rotundata</name>
    <dbReference type="NCBI Taxonomy" id="55577"/>
    <lineage>
        <taxon>Eukaryota</taxon>
        <taxon>Viridiplantae</taxon>
        <taxon>Streptophyta</taxon>
        <taxon>Embryophyta</taxon>
        <taxon>Tracheophyta</taxon>
        <taxon>Spermatophyta</taxon>
        <taxon>Magnoliopsida</taxon>
        <taxon>Liliopsida</taxon>
        <taxon>Dioscoreales</taxon>
        <taxon>Dioscoreaceae</taxon>
        <taxon>Dioscorea</taxon>
    </lineage>
</organism>
<dbReference type="PANTHER" id="PTHR12246">
    <property type="entry name" value="PALMITOYLTRANSFERASE ZDHHC16"/>
    <property type="match status" value="1"/>
</dbReference>
<proteinExistence type="inferred from homology"/>
<dbReference type="PROSITE" id="PS50216">
    <property type="entry name" value="DHHC"/>
    <property type="match status" value="1"/>
</dbReference>
<reference evidence="10" key="1">
    <citation type="submission" date="2025-05" db="UniProtKB">
        <authorList>
            <consortium name="RefSeq"/>
        </authorList>
    </citation>
    <scope>NUCLEOTIDE SEQUENCE [LARGE SCALE GENOMIC DNA]</scope>
</reference>
<dbReference type="InterPro" id="IPR001594">
    <property type="entry name" value="Palmitoyltrfase_DHHC"/>
</dbReference>
<feature type="domain" description="Palmitoyltransferase DHHC" evidence="9">
    <location>
        <begin position="151"/>
        <end position="302"/>
    </location>
</feature>
<dbReference type="Proteomes" id="UP001515500">
    <property type="component" value="Chromosome 1"/>
</dbReference>
<comment type="similarity">
    <text evidence="2 8">Belongs to the DHHC palmitoyltransferase family.</text>
</comment>
<dbReference type="InterPro" id="IPR039859">
    <property type="entry name" value="PFA4/ZDH16/20/ERF2-like"/>
</dbReference>
<dbReference type="Pfam" id="PF01529">
    <property type="entry name" value="DHHC"/>
    <property type="match status" value="1"/>
</dbReference>
<feature type="transmembrane region" description="Helical" evidence="8">
    <location>
        <begin position="198"/>
        <end position="219"/>
    </location>
</feature>
<keyword evidence="5 8" id="KW-1133">Transmembrane helix</keyword>
<dbReference type="GeneID" id="120260065"/>
<evidence type="ECO:0000313" key="10">
    <source>
        <dbReference type="Proteomes" id="UP001515500"/>
    </source>
</evidence>
<keyword evidence="7 8" id="KW-0012">Acyltransferase</keyword>
<name>A0AB40B862_DIOCR</name>
<evidence type="ECO:0000256" key="2">
    <source>
        <dbReference type="ARBA" id="ARBA00008574"/>
    </source>
</evidence>
<dbReference type="GO" id="GO:0019706">
    <property type="term" value="F:protein-cysteine S-palmitoyltransferase activity"/>
    <property type="evidence" value="ECO:0007669"/>
    <property type="project" value="UniProtKB-EC"/>
</dbReference>
<dbReference type="RefSeq" id="XP_039123446.1">
    <property type="nucleotide sequence ID" value="XM_039267512.1"/>
</dbReference>
<comment type="subcellular location">
    <subcellularLocation>
        <location evidence="1">Membrane</location>
        <topology evidence="1">Multi-pass membrane protein</topology>
    </subcellularLocation>
</comment>
<feature type="transmembrane region" description="Helical" evidence="8">
    <location>
        <begin position="99"/>
        <end position="125"/>
    </location>
</feature>
<protein>
    <recommendedName>
        <fullName evidence="8">S-acyltransferase</fullName>
        <ecNumber evidence="8">2.3.1.225</ecNumber>
    </recommendedName>
    <alternativeName>
        <fullName evidence="8">Palmitoyltransferase</fullName>
    </alternativeName>
</protein>
<evidence type="ECO:0000256" key="1">
    <source>
        <dbReference type="ARBA" id="ARBA00004141"/>
    </source>
</evidence>
<evidence type="ECO:0000256" key="7">
    <source>
        <dbReference type="ARBA" id="ARBA00023315"/>
    </source>
</evidence>
<accession>A0AB40B862</accession>
<sequence length="349" mass="38677">MDEEAPEEEHCNKSVIEDFETACWGCGLRLHLASYAPVFKCGWCGAITDQNQSVRKPDSVCFSWWRCLRDGFFVGLLFLFIIFVICAGVWAVYPVIFSVSYFCGVFHCTLTAILSIITILSFYLAAFRPAGTQANVQWGSYPVVGKGSLENYTFCLYCGRPKSPRSHHCRSCKICVLDMDHHCPFIGNCVGAANHRSFIAFLISVVISCTYVAAMSIYAGYHVWPPLEYKYLTSSRSSSLGAIGTMKLIAAALADSTLLLSARGLVLIYLAFASLSVEIGISVLLMQQLVFIYKGNTYINSLSSENDGNEERGCHNLLRFFGCPYSVFKFLLGSANAVKLQQRLSSKLL</sequence>
<feature type="transmembrane region" description="Helical" evidence="8">
    <location>
        <begin position="267"/>
        <end position="293"/>
    </location>
</feature>
<dbReference type="EC" id="2.3.1.225" evidence="8"/>
<keyword evidence="10" id="KW-1185">Reference proteome</keyword>
<dbReference type="AlphaFoldDB" id="A0AB40B862"/>
<feature type="transmembrane region" description="Helical" evidence="8">
    <location>
        <begin position="72"/>
        <end position="93"/>
    </location>
</feature>
<gene>
    <name evidence="11" type="primary">LOC120260065</name>
</gene>
<comment type="domain">
    <text evidence="8">The DHHC domain is required for palmitoyltransferase activity.</text>
</comment>
<keyword evidence="6 8" id="KW-0472">Membrane</keyword>
<evidence type="ECO:0000313" key="11">
    <source>
        <dbReference type="RefSeq" id="XP_039123446.1"/>
    </source>
</evidence>
<comment type="catalytic activity">
    <reaction evidence="8">
        <text>L-cysteinyl-[protein] + hexadecanoyl-CoA = S-hexadecanoyl-L-cysteinyl-[protein] + CoA</text>
        <dbReference type="Rhea" id="RHEA:36683"/>
        <dbReference type="Rhea" id="RHEA-COMP:10131"/>
        <dbReference type="Rhea" id="RHEA-COMP:11032"/>
        <dbReference type="ChEBI" id="CHEBI:29950"/>
        <dbReference type="ChEBI" id="CHEBI:57287"/>
        <dbReference type="ChEBI" id="CHEBI:57379"/>
        <dbReference type="ChEBI" id="CHEBI:74151"/>
        <dbReference type="EC" id="2.3.1.225"/>
    </reaction>
</comment>
<evidence type="ECO:0000256" key="3">
    <source>
        <dbReference type="ARBA" id="ARBA00022679"/>
    </source>
</evidence>
<keyword evidence="3 8" id="KW-0808">Transferase</keyword>
<evidence type="ECO:0000259" key="9">
    <source>
        <dbReference type="Pfam" id="PF01529"/>
    </source>
</evidence>
<dbReference type="GO" id="GO:0016020">
    <property type="term" value="C:membrane"/>
    <property type="evidence" value="ECO:0007669"/>
    <property type="project" value="UniProtKB-SubCell"/>
</dbReference>
<evidence type="ECO:0000256" key="8">
    <source>
        <dbReference type="RuleBase" id="RU079119"/>
    </source>
</evidence>
<evidence type="ECO:0000256" key="5">
    <source>
        <dbReference type="ARBA" id="ARBA00022989"/>
    </source>
</evidence>
<evidence type="ECO:0000256" key="6">
    <source>
        <dbReference type="ARBA" id="ARBA00023136"/>
    </source>
</evidence>